<organism evidence="1 2">
    <name type="scientific">Arctium lappa</name>
    <name type="common">Greater burdock</name>
    <name type="synonym">Lappa major</name>
    <dbReference type="NCBI Taxonomy" id="4217"/>
    <lineage>
        <taxon>Eukaryota</taxon>
        <taxon>Viridiplantae</taxon>
        <taxon>Streptophyta</taxon>
        <taxon>Embryophyta</taxon>
        <taxon>Tracheophyta</taxon>
        <taxon>Spermatophyta</taxon>
        <taxon>Magnoliopsida</taxon>
        <taxon>eudicotyledons</taxon>
        <taxon>Gunneridae</taxon>
        <taxon>Pentapetalae</taxon>
        <taxon>asterids</taxon>
        <taxon>campanulids</taxon>
        <taxon>Asterales</taxon>
        <taxon>Asteraceae</taxon>
        <taxon>Carduoideae</taxon>
        <taxon>Cardueae</taxon>
        <taxon>Arctiinae</taxon>
        <taxon>Arctium</taxon>
    </lineage>
</organism>
<evidence type="ECO:0000313" key="1">
    <source>
        <dbReference type="EMBL" id="KAI3728087.1"/>
    </source>
</evidence>
<sequence length="75" mass="9325">MINKSRKQDSHYLSLLILGFLFIYKHHFFIRVFFSLWICSIFISSTLLSFHLHWIYIQIRSLYCIQRTEYRIHQI</sequence>
<reference evidence="2" key="1">
    <citation type="journal article" date="2022" name="Mol. Ecol. Resour.">
        <title>The genomes of chicory, endive, great burdock and yacon provide insights into Asteraceae palaeo-polyploidization history and plant inulin production.</title>
        <authorList>
            <person name="Fan W."/>
            <person name="Wang S."/>
            <person name="Wang H."/>
            <person name="Wang A."/>
            <person name="Jiang F."/>
            <person name="Liu H."/>
            <person name="Zhao H."/>
            <person name="Xu D."/>
            <person name="Zhang Y."/>
        </authorList>
    </citation>
    <scope>NUCLEOTIDE SEQUENCE [LARGE SCALE GENOMIC DNA]</scope>
    <source>
        <strain evidence="2">cv. Niubang</strain>
    </source>
</reference>
<reference evidence="1 2" key="2">
    <citation type="journal article" date="2022" name="Mol. Ecol. Resour.">
        <title>The genomes of chicory, endive, great burdock and yacon provide insights into Asteraceae paleo-polyploidization history and plant inulin production.</title>
        <authorList>
            <person name="Fan W."/>
            <person name="Wang S."/>
            <person name="Wang H."/>
            <person name="Wang A."/>
            <person name="Jiang F."/>
            <person name="Liu H."/>
            <person name="Zhao H."/>
            <person name="Xu D."/>
            <person name="Zhang Y."/>
        </authorList>
    </citation>
    <scope>NUCLEOTIDE SEQUENCE [LARGE SCALE GENOMIC DNA]</scope>
    <source>
        <strain evidence="2">cv. Niubang</strain>
    </source>
</reference>
<protein>
    <submittedName>
        <fullName evidence="1">Uncharacterized protein</fullName>
    </submittedName>
</protein>
<evidence type="ECO:0000313" key="2">
    <source>
        <dbReference type="Proteomes" id="UP001055879"/>
    </source>
</evidence>
<comment type="caution">
    <text evidence="1">The sequence shown here is derived from an EMBL/GenBank/DDBJ whole genome shotgun (WGS) entry which is preliminary data.</text>
</comment>
<name>A0ACB9C1A1_ARCLA</name>
<gene>
    <name evidence="1" type="ORF">L6452_16715</name>
</gene>
<proteinExistence type="predicted"/>
<dbReference type="Proteomes" id="UP001055879">
    <property type="component" value="Linkage Group LG05"/>
</dbReference>
<dbReference type="EMBL" id="CM042051">
    <property type="protein sequence ID" value="KAI3728087.1"/>
    <property type="molecule type" value="Genomic_DNA"/>
</dbReference>
<keyword evidence="2" id="KW-1185">Reference proteome</keyword>
<accession>A0ACB9C1A1</accession>